<dbReference type="Gene3D" id="2.60.120.10">
    <property type="entry name" value="Jelly Rolls"/>
    <property type="match status" value="2"/>
</dbReference>
<dbReference type="Pfam" id="PF02678">
    <property type="entry name" value="Pirin"/>
    <property type="match status" value="1"/>
</dbReference>
<dbReference type="PANTHER" id="PTHR13903">
    <property type="entry name" value="PIRIN-RELATED"/>
    <property type="match status" value="1"/>
</dbReference>
<evidence type="ECO:0000256" key="1">
    <source>
        <dbReference type="ARBA" id="ARBA00008416"/>
    </source>
</evidence>
<protein>
    <recommendedName>
        <fullName evidence="5">Quercetin 2,3-dioxygenase</fullName>
    </recommendedName>
</protein>
<dbReference type="InterPro" id="IPR003829">
    <property type="entry name" value="Pirin_N_dom"/>
</dbReference>
<reference evidence="4" key="1">
    <citation type="submission" date="2009-10" db="EMBL/GenBank/DDBJ databases">
        <title>Diversity of trophic interactions inside an arsenic-rich microbial ecosystem.</title>
        <authorList>
            <person name="Bertin P.N."/>
            <person name="Heinrich-Salmeron A."/>
            <person name="Pelletier E."/>
            <person name="Goulhen-Chollet F."/>
            <person name="Arsene-Ploetze F."/>
            <person name="Gallien S."/>
            <person name="Calteau A."/>
            <person name="Vallenet D."/>
            <person name="Casiot C."/>
            <person name="Chane-Woon-Ming B."/>
            <person name="Giloteaux L."/>
            <person name="Barakat M."/>
            <person name="Bonnefoy V."/>
            <person name="Bruneel O."/>
            <person name="Chandler M."/>
            <person name="Cleiss J."/>
            <person name="Duran R."/>
            <person name="Elbaz-Poulichet F."/>
            <person name="Fonknechten N."/>
            <person name="Lauga B."/>
            <person name="Mornico D."/>
            <person name="Ortet P."/>
            <person name="Schaeffer C."/>
            <person name="Siguier P."/>
            <person name="Alexander Thil Smith A."/>
            <person name="Van Dorsselaer A."/>
            <person name="Weissenbach J."/>
            <person name="Medigue C."/>
            <person name="Le Paslier D."/>
        </authorList>
    </citation>
    <scope>NUCLEOTIDE SEQUENCE</scope>
</reference>
<evidence type="ECO:0008006" key="5">
    <source>
        <dbReference type="Google" id="ProtNLM"/>
    </source>
</evidence>
<comment type="similarity">
    <text evidence="1">Belongs to the pirin family.</text>
</comment>
<dbReference type="EMBL" id="CABR01000057">
    <property type="protein sequence ID" value="CBI09927.1"/>
    <property type="molecule type" value="Genomic_DNA"/>
</dbReference>
<name>E6QRQ5_9ZZZZ</name>
<evidence type="ECO:0000259" key="3">
    <source>
        <dbReference type="Pfam" id="PF05726"/>
    </source>
</evidence>
<dbReference type="Pfam" id="PF05726">
    <property type="entry name" value="Pirin_C"/>
    <property type="match status" value="1"/>
</dbReference>
<dbReference type="CDD" id="cd02247">
    <property type="entry name" value="cupin_pirin_C"/>
    <property type="match status" value="1"/>
</dbReference>
<dbReference type="InterPro" id="IPR011051">
    <property type="entry name" value="RmlC_Cupin_sf"/>
</dbReference>
<proteinExistence type="inferred from homology"/>
<organism evidence="4">
    <name type="scientific">mine drainage metagenome</name>
    <dbReference type="NCBI Taxonomy" id="410659"/>
    <lineage>
        <taxon>unclassified sequences</taxon>
        <taxon>metagenomes</taxon>
        <taxon>ecological metagenomes</taxon>
    </lineage>
</organism>
<dbReference type="PANTHER" id="PTHR13903:SF8">
    <property type="entry name" value="PIRIN"/>
    <property type="match status" value="1"/>
</dbReference>
<comment type="caution">
    <text evidence="4">The sequence shown here is derived from an EMBL/GenBank/DDBJ whole genome shotgun (WGS) entry which is preliminary data.</text>
</comment>
<evidence type="ECO:0000313" key="4">
    <source>
        <dbReference type="EMBL" id="CBI09927.1"/>
    </source>
</evidence>
<evidence type="ECO:0000259" key="2">
    <source>
        <dbReference type="Pfam" id="PF02678"/>
    </source>
</evidence>
<dbReference type="InterPro" id="IPR008778">
    <property type="entry name" value="Pirin_C_dom"/>
</dbReference>
<accession>E6QRQ5</accession>
<dbReference type="SUPFAM" id="SSF51182">
    <property type="entry name" value="RmlC-like cupins"/>
    <property type="match status" value="1"/>
</dbReference>
<feature type="domain" description="Pirin C-terminal" evidence="3">
    <location>
        <begin position="186"/>
        <end position="288"/>
    </location>
</feature>
<gene>
    <name evidence="4" type="ORF">CARN7_0677</name>
</gene>
<feature type="domain" description="Pirin N-terminal" evidence="2">
    <location>
        <begin position="32"/>
        <end position="131"/>
    </location>
</feature>
<dbReference type="AlphaFoldDB" id="E6QRQ5"/>
<dbReference type="PIRSF" id="PIRSF006232">
    <property type="entry name" value="Pirin"/>
    <property type="match status" value="1"/>
</dbReference>
<sequence>MNQVTKPDAVNRPRTVEQIVAGKSTSDGAGVKLTRVLSQSLQQRLDPFLMLDVFKSDQPDDYIAGFPDHPHRGFETITYMLAGRMRHRDSAGHEGLLQGGDVQWMTAGRGVIHSEIPEQESGVMEGFQLWLNLSAQRKMIAPWYRDIRSANIPRYVTSDGVSVGVIAGSSNGVGGAVVRDETEPIYLDIGLPAGSSFSTSLPATHNAFIYVYRGNIQIDGKLVHEGHMAILGNAHGSDGVSLAAPESARAILVSGQPLGEPIVQYGPFVMNTLTEIERAIHDFREGHFADIIV</sequence>
<dbReference type="InterPro" id="IPR012093">
    <property type="entry name" value="Pirin"/>
</dbReference>
<dbReference type="CDD" id="cd02909">
    <property type="entry name" value="cupin_pirin_N"/>
    <property type="match status" value="1"/>
</dbReference>
<dbReference type="InterPro" id="IPR014710">
    <property type="entry name" value="RmlC-like_jellyroll"/>
</dbReference>